<dbReference type="STRING" id="1127673.GLIP_0975"/>
<proteinExistence type="predicted"/>
<keyword evidence="2" id="KW-1185">Reference proteome</keyword>
<sequence length="39" mass="4128">MVRAKIYKFEGPGEILIIAAAIEKAINVSIDGMLGAPNI</sequence>
<accession>K6Y5U9</accession>
<reference evidence="1 2" key="1">
    <citation type="journal article" date="2017" name="Antonie Van Leeuwenhoek">
        <title>Rhizobium rhizosphaerae sp. nov., a novel species isolated from rice rhizosphere.</title>
        <authorList>
            <person name="Zhao J.J."/>
            <person name="Zhang J."/>
            <person name="Zhang R.J."/>
            <person name="Zhang C.W."/>
            <person name="Yin H.Q."/>
            <person name="Zhang X.X."/>
        </authorList>
    </citation>
    <scope>NUCLEOTIDE SEQUENCE [LARGE SCALE GENOMIC DNA]</scope>
    <source>
        <strain evidence="1 2">E3</strain>
    </source>
</reference>
<dbReference type="AlphaFoldDB" id="K6Y5U9"/>
<comment type="caution">
    <text evidence="1">The sequence shown here is derived from an EMBL/GenBank/DDBJ whole genome shotgun (WGS) entry which is preliminary data.</text>
</comment>
<gene>
    <name evidence="1" type="ORF">GLIP_0975</name>
</gene>
<dbReference type="EMBL" id="BAEN01000022">
    <property type="protein sequence ID" value="GAC13617.1"/>
    <property type="molecule type" value="Genomic_DNA"/>
</dbReference>
<protein>
    <submittedName>
        <fullName evidence="1">Uncharacterized protein</fullName>
    </submittedName>
</protein>
<evidence type="ECO:0000313" key="2">
    <source>
        <dbReference type="Proteomes" id="UP000006334"/>
    </source>
</evidence>
<evidence type="ECO:0000313" key="1">
    <source>
        <dbReference type="EMBL" id="GAC13617.1"/>
    </source>
</evidence>
<name>K6Y5U9_9ALTE</name>
<organism evidence="1 2">
    <name type="scientific">Aliiglaciecola lipolytica E3</name>
    <dbReference type="NCBI Taxonomy" id="1127673"/>
    <lineage>
        <taxon>Bacteria</taxon>
        <taxon>Pseudomonadati</taxon>
        <taxon>Pseudomonadota</taxon>
        <taxon>Gammaproteobacteria</taxon>
        <taxon>Alteromonadales</taxon>
        <taxon>Alteromonadaceae</taxon>
        <taxon>Aliiglaciecola</taxon>
    </lineage>
</organism>
<dbReference type="Proteomes" id="UP000006334">
    <property type="component" value="Unassembled WGS sequence"/>
</dbReference>